<name>D0L5E4_GORB4</name>
<evidence type="ECO:0000259" key="5">
    <source>
        <dbReference type="PROSITE" id="PS50977"/>
    </source>
</evidence>
<evidence type="ECO:0000313" key="6">
    <source>
        <dbReference type="EMBL" id="ACY23402.1"/>
    </source>
</evidence>
<dbReference type="EMBL" id="CP001802">
    <property type="protein sequence ID" value="ACY23402.1"/>
    <property type="molecule type" value="Genomic_DNA"/>
</dbReference>
<organism evidence="6 7">
    <name type="scientific">Gordonia bronchialis (strain ATCC 25592 / DSM 43247 / BCRC 13721 / JCM 3198 / KCTC 3076 / NBRC 16047 / NCTC 10667)</name>
    <name type="common">Rhodococcus bronchialis</name>
    <dbReference type="NCBI Taxonomy" id="526226"/>
    <lineage>
        <taxon>Bacteria</taxon>
        <taxon>Bacillati</taxon>
        <taxon>Actinomycetota</taxon>
        <taxon>Actinomycetes</taxon>
        <taxon>Mycobacteriales</taxon>
        <taxon>Gordoniaceae</taxon>
        <taxon>Gordonia</taxon>
    </lineage>
</organism>
<dbReference type="GO" id="GO:0000976">
    <property type="term" value="F:transcription cis-regulatory region binding"/>
    <property type="evidence" value="ECO:0007669"/>
    <property type="project" value="TreeGrafter"/>
</dbReference>
<dbReference type="InterPro" id="IPR001647">
    <property type="entry name" value="HTH_TetR"/>
</dbReference>
<keyword evidence="7" id="KW-1185">Reference proteome</keyword>
<feature type="DNA-binding region" description="H-T-H motif" evidence="4">
    <location>
        <begin position="39"/>
        <end position="58"/>
    </location>
</feature>
<dbReference type="InterPro" id="IPR009057">
    <property type="entry name" value="Homeodomain-like_sf"/>
</dbReference>
<dbReference type="GO" id="GO:0003700">
    <property type="term" value="F:DNA-binding transcription factor activity"/>
    <property type="evidence" value="ECO:0007669"/>
    <property type="project" value="TreeGrafter"/>
</dbReference>
<dbReference type="PROSITE" id="PS50977">
    <property type="entry name" value="HTH_TETR_2"/>
    <property type="match status" value="1"/>
</dbReference>
<dbReference type="InterPro" id="IPR011075">
    <property type="entry name" value="TetR_C"/>
</dbReference>
<accession>D0L5E4</accession>
<dbReference type="SUPFAM" id="SSF46689">
    <property type="entry name" value="Homeodomain-like"/>
    <property type="match status" value="1"/>
</dbReference>
<dbReference type="PANTHER" id="PTHR30055:SF146">
    <property type="entry name" value="HTH-TYPE TRANSCRIPTIONAL DUAL REGULATOR CECR"/>
    <property type="match status" value="1"/>
</dbReference>
<dbReference type="AlphaFoldDB" id="D0L5E4"/>
<feature type="domain" description="HTH tetR-type" evidence="5">
    <location>
        <begin position="17"/>
        <end position="76"/>
    </location>
</feature>
<dbReference type="PANTHER" id="PTHR30055">
    <property type="entry name" value="HTH-TYPE TRANSCRIPTIONAL REGULATOR RUTR"/>
    <property type="match status" value="1"/>
</dbReference>
<dbReference type="eggNOG" id="COG1309">
    <property type="taxonomic scope" value="Bacteria"/>
</dbReference>
<dbReference type="Pfam" id="PF16914">
    <property type="entry name" value="TetR_C_12"/>
    <property type="match status" value="1"/>
</dbReference>
<dbReference type="Proteomes" id="UP000001219">
    <property type="component" value="Chromosome"/>
</dbReference>
<dbReference type="Gene3D" id="1.10.357.10">
    <property type="entry name" value="Tetracycline Repressor, domain 2"/>
    <property type="match status" value="1"/>
</dbReference>
<keyword evidence="3" id="KW-0804">Transcription</keyword>
<proteinExistence type="predicted"/>
<keyword evidence="1" id="KW-0805">Transcription regulation</keyword>
<dbReference type="Pfam" id="PF00440">
    <property type="entry name" value="TetR_N"/>
    <property type="match status" value="1"/>
</dbReference>
<evidence type="ECO:0000256" key="3">
    <source>
        <dbReference type="ARBA" id="ARBA00023163"/>
    </source>
</evidence>
<evidence type="ECO:0000256" key="4">
    <source>
        <dbReference type="PROSITE-ProRule" id="PRU00335"/>
    </source>
</evidence>
<dbReference type="SUPFAM" id="SSF48498">
    <property type="entry name" value="Tetracyclin repressor-like, C-terminal domain"/>
    <property type="match status" value="1"/>
</dbReference>
<reference evidence="7" key="1">
    <citation type="submission" date="2009-10" db="EMBL/GenBank/DDBJ databases">
        <title>The complete chromosome of Gordonia bronchialis DSM 43247.</title>
        <authorList>
            <consortium name="US DOE Joint Genome Institute (JGI-PGF)"/>
            <person name="Lucas S."/>
            <person name="Copeland A."/>
            <person name="Lapidus A."/>
            <person name="Glavina del Rio T."/>
            <person name="Dalin E."/>
            <person name="Tice H."/>
            <person name="Bruce D."/>
            <person name="Goodwin L."/>
            <person name="Pitluck S."/>
            <person name="Kyrpides N."/>
            <person name="Mavromatis K."/>
            <person name="Ivanova N."/>
            <person name="Ovchinnikova G."/>
            <person name="Saunders E."/>
            <person name="Brettin T."/>
            <person name="Detter J.C."/>
            <person name="Han C."/>
            <person name="Larimer F."/>
            <person name="Land M."/>
            <person name="Hauser L."/>
            <person name="Markowitz V."/>
            <person name="Cheng J.-F."/>
            <person name="Hugenholtz P."/>
            <person name="Woyke T."/>
            <person name="Wu D."/>
            <person name="Jando M."/>
            <person name="Schneider S."/>
            <person name="Goeker M."/>
            <person name="Klenk H.-P."/>
            <person name="Eisen J.A."/>
        </authorList>
    </citation>
    <scope>NUCLEOTIDE SEQUENCE [LARGE SCALE GENOMIC DNA]</scope>
    <source>
        <strain evidence="7">ATCC 25592 / DSM 43247 / BCRC 13721 / JCM 3198 / KCTC 3076 / NBRC 16047 / NCTC 10667</strain>
    </source>
</reference>
<dbReference type="InterPro" id="IPR036271">
    <property type="entry name" value="Tet_transcr_reg_TetR-rel_C_sf"/>
</dbReference>
<reference evidence="6 7" key="2">
    <citation type="journal article" date="2010" name="Stand. Genomic Sci.">
        <title>Complete genome sequence of Gordonia bronchialis type strain (3410).</title>
        <authorList>
            <person name="Ivanova N."/>
            <person name="Sikorski J."/>
            <person name="Jando M."/>
            <person name="Lapidus A."/>
            <person name="Nolan M."/>
            <person name="Lucas S."/>
            <person name="Del Rio T.G."/>
            <person name="Tice H."/>
            <person name="Copeland A."/>
            <person name="Cheng J.F."/>
            <person name="Chen F."/>
            <person name="Bruce D."/>
            <person name="Goodwin L."/>
            <person name="Pitluck S."/>
            <person name="Mavromatis K."/>
            <person name="Ovchinnikova G."/>
            <person name="Pati A."/>
            <person name="Chen A."/>
            <person name="Palaniappan K."/>
            <person name="Land M."/>
            <person name="Hauser L."/>
            <person name="Chang Y.J."/>
            <person name="Jeffries C.D."/>
            <person name="Chain P."/>
            <person name="Saunders E."/>
            <person name="Han C."/>
            <person name="Detter J.C."/>
            <person name="Brettin T."/>
            <person name="Rohde M."/>
            <person name="Goker M."/>
            <person name="Bristow J."/>
            <person name="Eisen J.A."/>
            <person name="Markowitz V."/>
            <person name="Hugenholtz P."/>
            <person name="Klenk H.P."/>
            <person name="Kyrpides N.C."/>
        </authorList>
    </citation>
    <scope>NUCLEOTIDE SEQUENCE [LARGE SCALE GENOMIC DNA]</scope>
    <source>
        <strain evidence="7">ATCC 25592 / DSM 43247 / BCRC 13721 / JCM 3198 / KCTC 3076 / NBRC 16047 / NCTC 10667</strain>
    </source>
</reference>
<dbReference type="InterPro" id="IPR050109">
    <property type="entry name" value="HTH-type_TetR-like_transc_reg"/>
</dbReference>
<evidence type="ECO:0000313" key="7">
    <source>
        <dbReference type="Proteomes" id="UP000001219"/>
    </source>
</evidence>
<gene>
    <name evidence="6" type="ordered locus">Gbro_4256</name>
</gene>
<dbReference type="HOGENOM" id="CLU_109387_0_0_11"/>
<evidence type="ECO:0000256" key="1">
    <source>
        <dbReference type="ARBA" id="ARBA00023015"/>
    </source>
</evidence>
<dbReference type="RefSeq" id="WP_012835893.1">
    <property type="nucleotide sequence ID" value="NC_013441.1"/>
</dbReference>
<sequence length="215" mass="23349">MTNAASPTRRATRESGKATRQSLLRAAGEVFAELGDTASVAQICARANAFPNQVTYYFGSKEQLFVEVACAGVLRAGRHAEEAASTATTVREYTHALIGSLLGAEARNVEMFTTAMLLVSRREDLREHITTTLRTLHERGADALMATLVRTGWQLRAPIDVEAKAFWSAVFGLVVQKAATGAEFGYSLEDAVAVIFTNLQIPESVLDQPMRKARS</sequence>
<dbReference type="KEGG" id="gbr:Gbro_4256"/>
<protein>
    <submittedName>
        <fullName evidence="6">Regulatory protein TetR</fullName>
    </submittedName>
</protein>
<dbReference type="OrthoDB" id="2356263at2"/>
<keyword evidence="2 4" id="KW-0238">DNA-binding</keyword>
<evidence type="ECO:0000256" key="2">
    <source>
        <dbReference type="ARBA" id="ARBA00023125"/>
    </source>
</evidence>